<feature type="region of interest" description="Disordered" evidence="7">
    <location>
        <begin position="1701"/>
        <end position="1721"/>
    </location>
</feature>
<dbReference type="GO" id="GO:0050641">
    <property type="term" value="F:6-methylsalicylic acid synthase activity"/>
    <property type="evidence" value="ECO:0007669"/>
    <property type="project" value="UniProtKB-EC"/>
</dbReference>
<dbReference type="PANTHER" id="PTHR43775:SF22">
    <property type="entry name" value="SYNTHASE, PUTATIVE (JCVI)-RELATED"/>
    <property type="match status" value="1"/>
</dbReference>
<gene>
    <name evidence="11" type="primary">atX</name>
</gene>
<evidence type="ECO:0000256" key="7">
    <source>
        <dbReference type="SAM" id="MobiDB-lite"/>
    </source>
</evidence>
<dbReference type="InterPro" id="IPR001227">
    <property type="entry name" value="Ac_transferase_dom_sf"/>
</dbReference>
<dbReference type="SUPFAM" id="SSF47336">
    <property type="entry name" value="ACP-like"/>
    <property type="match status" value="1"/>
</dbReference>
<dbReference type="InterPro" id="IPR020806">
    <property type="entry name" value="PKS_PP-bd"/>
</dbReference>
<dbReference type="SMART" id="SM01294">
    <property type="entry name" value="PKS_PP_betabranch"/>
    <property type="match status" value="1"/>
</dbReference>
<dbReference type="KEGG" id="ag:BAA20102"/>
<feature type="active site" description="Proton acceptor; for dehydratase activity" evidence="6">
    <location>
        <position position="972"/>
    </location>
</feature>
<evidence type="ECO:0000256" key="3">
    <source>
        <dbReference type="ARBA" id="ARBA00022679"/>
    </source>
</evidence>
<dbReference type="PROSITE" id="PS52004">
    <property type="entry name" value="KS3_2"/>
    <property type="match status" value="1"/>
</dbReference>
<dbReference type="Pfam" id="PF00109">
    <property type="entry name" value="ketoacyl-synt"/>
    <property type="match status" value="1"/>
</dbReference>
<dbReference type="InterPro" id="IPR016036">
    <property type="entry name" value="Malonyl_transacylase_ACP-bd"/>
</dbReference>
<organism evidence="11">
    <name type="scientific">Aspergillus terreus</name>
    <dbReference type="NCBI Taxonomy" id="33178"/>
    <lineage>
        <taxon>Eukaryota</taxon>
        <taxon>Fungi</taxon>
        <taxon>Dikarya</taxon>
        <taxon>Ascomycota</taxon>
        <taxon>Pezizomycotina</taxon>
        <taxon>Eurotiomycetes</taxon>
        <taxon>Eurotiomycetidae</taxon>
        <taxon>Eurotiales</taxon>
        <taxon>Aspergillaceae</taxon>
        <taxon>Aspergillus</taxon>
        <taxon>Aspergillus subgen. Circumdati</taxon>
    </lineage>
</organism>
<dbReference type="EC" id="2.3.1.165" evidence="5"/>
<feature type="region of interest" description="Disordered" evidence="7">
    <location>
        <begin position="1"/>
        <end position="32"/>
    </location>
</feature>
<dbReference type="SUPFAM" id="SSF52151">
    <property type="entry name" value="FabD/lysophospholipase-like"/>
    <property type="match status" value="1"/>
</dbReference>
<feature type="domain" description="Ketosynthase family 3 (KS3)" evidence="9">
    <location>
        <begin position="44"/>
        <end position="470"/>
    </location>
</feature>
<dbReference type="SMART" id="SM00827">
    <property type="entry name" value="PKS_AT"/>
    <property type="match status" value="1"/>
</dbReference>
<dbReference type="GO" id="GO:0031177">
    <property type="term" value="F:phosphopantetheine binding"/>
    <property type="evidence" value="ECO:0007669"/>
    <property type="project" value="InterPro"/>
</dbReference>
<keyword evidence="3" id="KW-0808">Transferase</keyword>
<keyword evidence="1" id="KW-0596">Phosphopantetheine</keyword>
<dbReference type="EMBL" id="D85860">
    <property type="protein sequence ID" value="BAA20102.2"/>
    <property type="molecule type" value="Genomic_DNA"/>
</dbReference>
<dbReference type="InterPro" id="IPR020807">
    <property type="entry name" value="PKS_DH"/>
</dbReference>
<dbReference type="GO" id="GO:0006633">
    <property type="term" value="P:fatty acid biosynthetic process"/>
    <property type="evidence" value="ECO:0007669"/>
    <property type="project" value="InterPro"/>
</dbReference>
<dbReference type="Pfam" id="PF21089">
    <property type="entry name" value="PKS_DH_N"/>
    <property type="match status" value="1"/>
</dbReference>
<dbReference type="InterPro" id="IPR049900">
    <property type="entry name" value="PKS_mFAS_DH"/>
</dbReference>
<dbReference type="SUPFAM" id="SSF51735">
    <property type="entry name" value="NAD(P)-binding Rossmann-fold domains"/>
    <property type="match status" value="2"/>
</dbReference>
<feature type="domain" description="Carrier" evidence="8">
    <location>
        <begin position="1726"/>
        <end position="1801"/>
    </location>
</feature>
<dbReference type="InterPro" id="IPR032821">
    <property type="entry name" value="PKS_assoc"/>
</dbReference>
<dbReference type="InterPro" id="IPR057326">
    <property type="entry name" value="KR_dom"/>
</dbReference>
<evidence type="ECO:0000259" key="8">
    <source>
        <dbReference type="PROSITE" id="PS50075"/>
    </source>
</evidence>
<evidence type="ECO:0000259" key="9">
    <source>
        <dbReference type="PROSITE" id="PS52004"/>
    </source>
</evidence>
<dbReference type="VEuPathDB" id="FungiDB:ATEG_06275"/>
<dbReference type="GO" id="GO:0004312">
    <property type="term" value="F:fatty acid synthase activity"/>
    <property type="evidence" value="ECO:0007669"/>
    <property type="project" value="TreeGrafter"/>
</dbReference>
<reference evidence="11" key="1">
    <citation type="journal article" date="1996" name="Mol. Gen. Genet.">
        <title>Cloning of the polyketide synthase gene atX from Aspergillus terreus and its identification as the 6-methylsalicylic acid synthase gene by heterologous expression.</title>
        <authorList>
            <person name="Fujii I."/>
            <person name="Ono Y."/>
            <person name="Tada H."/>
            <person name="Gomi K."/>
            <person name="Ebizuka Y."/>
            <person name="Sankawa U."/>
        </authorList>
    </citation>
    <scope>NUCLEOTIDE SEQUENCE</scope>
    <source>
        <strain evidence="11">IMI 16043</strain>
    </source>
</reference>
<keyword evidence="4" id="KW-0511">Multifunctional enzyme</keyword>
<evidence type="ECO:0000256" key="4">
    <source>
        <dbReference type="ARBA" id="ARBA00023268"/>
    </source>
</evidence>
<dbReference type="PROSITE" id="PS00606">
    <property type="entry name" value="KS3_1"/>
    <property type="match status" value="1"/>
</dbReference>
<accession>P87162</accession>
<feature type="compositionally biased region" description="Low complexity" evidence="7">
    <location>
        <begin position="1701"/>
        <end position="1710"/>
    </location>
</feature>
<feature type="domain" description="PKS/mFAS DH" evidence="10">
    <location>
        <begin position="940"/>
        <end position="1218"/>
    </location>
</feature>
<evidence type="ECO:0000259" key="10">
    <source>
        <dbReference type="PROSITE" id="PS52019"/>
    </source>
</evidence>
<dbReference type="InterPro" id="IPR016035">
    <property type="entry name" value="Acyl_Trfase/lysoPLipase"/>
</dbReference>
<dbReference type="InterPro" id="IPR014030">
    <property type="entry name" value="Ketoacyl_synth_N"/>
</dbReference>
<dbReference type="PANTHER" id="PTHR43775">
    <property type="entry name" value="FATTY ACID SYNTHASE"/>
    <property type="match status" value="1"/>
</dbReference>
<feature type="region of interest" description="C-terminal hotdog fold" evidence="6">
    <location>
        <begin position="1073"/>
        <end position="1218"/>
    </location>
</feature>
<dbReference type="InterPro" id="IPR013968">
    <property type="entry name" value="PKS_KR"/>
</dbReference>
<dbReference type="PROSITE" id="PS52019">
    <property type="entry name" value="PKS_MFAS_DH"/>
    <property type="match status" value="1"/>
</dbReference>
<keyword evidence="2" id="KW-0597">Phosphoprotein</keyword>
<dbReference type="GO" id="GO:0044550">
    <property type="term" value="P:secondary metabolite biosynthetic process"/>
    <property type="evidence" value="ECO:0007669"/>
    <property type="project" value="UniProtKB-ARBA"/>
</dbReference>
<dbReference type="Gene3D" id="3.40.366.10">
    <property type="entry name" value="Malonyl-Coenzyme A Acyl Carrier Protein, domain 2"/>
    <property type="match status" value="1"/>
</dbReference>
<dbReference type="Pfam" id="PF16197">
    <property type="entry name" value="KAsynt_C_assoc"/>
    <property type="match status" value="1"/>
</dbReference>
<dbReference type="InterPro" id="IPR014031">
    <property type="entry name" value="Ketoacyl_synth_C"/>
</dbReference>
<evidence type="ECO:0000256" key="2">
    <source>
        <dbReference type="ARBA" id="ARBA00022553"/>
    </source>
</evidence>
<proteinExistence type="predicted"/>
<sequence>MEVHGDEVLSVDSGISTPPSTGGGFRRPLETPGTEIGNLNLNPQNEVAVVGMACRLAGGNHSPEELWQSILNRKDASGEIPSMRWEPYYRRDIRNPKILDQTTKRGYFLDHIENFDAAFFGVSPKEAEQMDPQQRLSLEVTWEALEDAGIPPQSLSGSETAVFMGVNSDDYSKLLLEDIPNVEAWMGIGTAYCGVPNRISYHLNLMGPSTAVDAACASSLVAIHHGRQAILQGESEVAIVGGVNALCGPGLTRVLDKAGATSTEGRCLSFDEDAKGYGRGEGAAVVILKRLSTAIRDGDHIRAIIKGSAVAQDGKTNGIMAPNAKAQELVAWNALRTAGVDPLTVGYVEAHATSTPLGDPTEVSAVSAVYGKGRPEGNPCFIGSVKPNVGHLEAGAGAVGFIKAVMAVEKATFPPQTNLKRLNSRIDWDQAGVKVVQETLEWPGNEDDVRRAGVCSYGYGGTVSHAIIEEFAQQLQRPTTNTTDEEPLPRILLLSAPQERRLALQARTQASWIAAEGRNRTLESIATTLSTRRGHHDYRAAIIAENHDDAVQKLSDIVNGKAAEWTTSSRVLDASCSKDVVWVFSGHGAQWTAMATDLLKDIVFYQTISRLDPIVEREMGFSALHSLASGDFESSIKVQVLTYLVQVGLAAILRSKGLEPQAVIGHSVGEIAASVAAGCLTAEEGALIVTRRANLYRRVMGAGAMVLVNIPFADMEKELQGRTDLVAAIDSSPSSCVVSGATEAVLALVEDLKSRGVNAFRVKTDIPFHHPMLDQLSEPLREAMEGSLSPRKPRVRLYSTSAEDPRSMVARDIHYWTSNMVNPVRLTAAVQAAVDDGLRLFLEVSSHPIVSHSVRETMLDLGVEDFTVTNTMARNKPADKTILSSIAQLHCRGAVVNWKKQLPGPWALDVPLTTWDHKPFWRHIHTGPISASTLHDVDKHTLLGQRVPVAGETTMVFTTQMDDQTKPFPGSHPLHGSEIVPAAALVNTFLHATRATTLSNITLRVPVAISQPRDIQVVVSQNQIKICSRLTQKADSGADEGSWLTHTTGQWEAGGSKNPPAQLDIAAIKARLANNKLADNFSIDYLDKVGVSAMGFPWAVTEHYGTLQEMIARVDVAPDVPATSPLPWDAASWAPILDAATSVGSTLFFDQPRLRMPAHIHGVQVYTTQPPPKVGYLYVEKAGDRDLAVHVSVCDELGTVLARFESMRFSEIEGTPGSNGSEESLVHQLAWPPATYSEKPLTINNVVLISRDRNVADLYCGSLKDRVSSITVLDAAADLLSLSQDPSSVLQAKDTAVVYVPGPLHSADSIPTAAHSFLMELLLLVKIIVNGSLPTKVFVLTDRVCESESATALAQSPIHGVSRIIASEHPDQWGGLIDVETPGQFPLETMKYVQEADNIRISDGIPRIARLRPLPRDKLLPPSKQTSLLPRPEGTYLITGGLGALGLEVAQFLVEKGARRLILVSRRALPPRREWADILADPSSSLAPALETIQALETQGATVHTLAVDISSPDAAPQLAVAIDALSLPPVRGVVHAAGVLDSQLVLSATSDSVERVLAPKITGALVLGTVFPPKALDFFMLFSSCGQILGFPGQASYASGNAFLDAFATSRRHQGDNAVAVQWTSWRSLGMAASTDFINAELASKGITDITRDEGFRAWMHISKYDIDQAAVLRSLAFEADEPLPTPILTDIAVRKAGSASSADAPSAAPKETNEMPESIPERRTWLDERIRDCVARVLQLGSSDEVDSKAALSDLGVDSVMTVSLRGQLQKTLGVKVPPTLTWSCPTVSHLVGWFLEKMGN</sequence>
<dbReference type="CDD" id="cd00833">
    <property type="entry name" value="PKS"/>
    <property type="match status" value="1"/>
</dbReference>
<evidence type="ECO:0000256" key="1">
    <source>
        <dbReference type="ARBA" id="ARBA00022450"/>
    </source>
</evidence>
<dbReference type="InterPro" id="IPR049552">
    <property type="entry name" value="PKS_DH_N"/>
</dbReference>
<name>P87162_ASPTE</name>
<dbReference type="Gene3D" id="3.40.50.720">
    <property type="entry name" value="NAD(P)-binding Rossmann-like Domain"/>
    <property type="match status" value="1"/>
</dbReference>
<protein>
    <recommendedName>
        <fullName evidence="5">6-methylsalicylic acid synthase</fullName>
        <ecNumber evidence="5">2.3.1.165</ecNumber>
    </recommendedName>
</protein>
<dbReference type="InterPro" id="IPR036291">
    <property type="entry name" value="NAD(P)-bd_dom_sf"/>
</dbReference>
<dbReference type="InterPro" id="IPR014043">
    <property type="entry name" value="Acyl_transferase_dom"/>
</dbReference>
<dbReference type="SUPFAM" id="SSF55048">
    <property type="entry name" value="Probable ACP-binding domain of malonyl-CoA ACP transacylase"/>
    <property type="match status" value="1"/>
</dbReference>
<dbReference type="SMART" id="SM00823">
    <property type="entry name" value="PKS_PP"/>
    <property type="match status" value="1"/>
</dbReference>
<dbReference type="PROSITE" id="PS50075">
    <property type="entry name" value="CARRIER"/>
    <property type="match status" value="1"/>
</dbReference>
<dbReference type="CDD" id="cd05274">
    <property type="entry name" value="KR_FAS_SDR_x"/>
    <property type="match status" value="1"/>
</dbReference>
<dbReference type="InterPro" id="IPR042104">
    <property type="entry name" value="PKS_dehydratase_sf"/>
</dbReference>
<dbReference type="Pfam" id="PF08659">
    <property type="entry name" value="KR"/>
    <property type="match status" value="1"/>
</dbReference>
<dbReference type="InterPro" id="IPR009081">
    <property type="entry name" value="PP-bd_ACP"/>
</dbReference>
<dbReference type="InterPro" id="IPR050091">
    <property type="entry name" value="PKS_NRPS_Biosynth_Enz"/>
</dbReference>
<dbReference type="InterPro" id="IPR016039">
    <property type="entry name" value="Thiolase-like"/>
</dbReference>
<evidence type="ECO:0000256" key="5">
    <source>
        <dbReference type="ARBA" id="ARBA00038879"/>
    </source>
</evidence>
<evidence type="ECO:0000256" key="6">
    <source>
        <dbReference type="PROSITE-ProRule" id="PRU01363"/>
    </source>
</evidence>
<dbReference type="Gene3D" id="3.10.129.110">
    <property type="entry name" value="Polyketide synthase dehydratase"/>
    <property type="match status" value="1"/>
</dbReference>
<dbReference type="InterPro" id="IPR020841">
    <property type="entry name" value="PKS_Beta-ketoAc_synthase_dom"/>
</dbReference>
<dbReference type="InterPro" id="IPR018201">
    <property type="entry name" value="Ketoacyl_synth_AS"/>
</dbReference>
<dbReference type="SMART" id="SM00825">
    <property type="entry name" value="PKS_KS"/>
    <property type="match status" value="1"/>
</dbReference>
<feature type="active site" description="Proton donor; for dehydratase activity" evidence="6">
    <location>
        <position position="1129"/>
    </location>
</feature>
<evidence type="ECO:0000313" key="11">
    <source>
        <dbReference type="EMBL" id="BAA20102.2"/>
    </source>
</evidence>
<dbReference type="Gene3D" id="3.30.70.3290">
    <property type="match status" value="1"/>
</dbReference>
<dbReference type="InterPro" id="IPR036736">
    <property type="entry name" value="ACP-like_sf"/>
</dbReference>
<dbReference type="Gene3D" id="3.40.47.10">
    <property type="match status" value="1"/>
</dbReference>
<dbReference type="SUPFAM" id="SSF53901">
    <property type="entry name" value="Thiolase-like"/>
    <property type="match status" value="1"/>
</dbReference>
<dbReference type="Pfam" id="PF00698">
    <property type="entry name" value="Acyl_transf_1"/>
    <property type="match status" value="1"/>
</dbReference>
<dbReference type="GO" id="GO:0004315">
    <property type="term" value="F:3-oxoacyl-[acyl-carrier-protein] synthase activity"/>
    <property type="evidence" value="ECO:0007669"/>
    <property type="project" value="InterPro"/>
</dbReference>
<dbReference type="Gene3D" id="1.10.1200.10">
    <property type="entry name" value="ACP-like"/>
    <property type="match status" value="1"/>
</dbReference>
<dbReference type="SMART" id="SM00822">
    <property type="entry name" value="PKS_KR"/>
    <property type="match status" value="1"/>
</dbReference>
<feature type="region of interest" description="N-terminal hotdog fold" evidence="6">
    <location>
        <begin position="940"/>
        <end position="1058"/>
    </location>
</feature>
<dbReference type="Pfam" id="PF02801">
    <property type="entry name" value="Ketoacyl-synt_C"/>
    <property type="match status" value="1"/>
</dbReference>
<dbReference type="Pfam" id="PF00550">
    <property type="entry name" value="PP-binding"/>
    <property type="match status" value="1"/>
</dbReference>
<dbReference type="SMART" id="SM00826">
    <property type="entry name" value="PKS_DH"/>
    <property type="match status" value="1"/>
</dbReference>
<dbReference type="SMR" id="P87162"/>